<evidence type="ECO:0000313" key="5">
    <source>
        <dbReference type="Proteomes" id="UP000472267"/>
    </source>
</evidence>
<dbReference type="InterPro" id="IPR036179">
    <property type="entry name" value="Ig-like_dom_sf"/>
</dbReference>
<keyword evidence="2" id="KW-0391">Immunity</keyword>
<reference evidence="4" key="2">
    <citation type="submission" date="2025-08" db="UniProtKB">
        <authorList>
            <consortium name="Ensembl"/>
        </authorList>
    </citation>
    <scope>IDENTIFICATION</scope>
</reference>
<dbReference type="AlphaFoldDB" id="A0A672H989"/>
<dbReference type="CDD" id="cd00099">
    <property type="entry name" value="IgV"/>
    <property type="match status" value="1"/>
</dbReference>
<evidence type="ECO:0000256" key="2">
    <source>
        <dbReference type="ARBA" id="ARBA00022859"/>
    </source>
</evidence>
<dbReference type="OMA" id="RINCKHE"/>
<reference evidence="4" key="3">
    <citation type="submission" date="2025-09" db="UniProtKB">
        <authorList>
            <consortium name="Ensembl"/>
        </authorList>
    </citation>
    <scope>IDENTIFICATION</scope>
</reference>
<reference evidence="4" key="1">
    <citation type="submission" date="2019-06" db="EMBL/GenBank/DDBJ databases">
        <authorList>
            <consortium name="Wellcome Sanger Institute Data Sharing"/>
        </authorList>
    </citation>
    <scope>NUCLEOTIDE SEQUENCE [LARGE SCALE GENOMIC DNA]</scope>
</reference>
<dbReference type="InParanoid" id="A0A672H989"/>
<evidence type="ECO:0000259" key="3">
    <source>
        <dbReference type="PROSITE" id="PS50835"/>
    </source>
</evidence>
<dbReference type="GO" id="GO:0007166">
    <property type="term" value="P:cell surface receptor signaling pathway"/>
    <property type="evidence" value="ECO:0007669"/>
    <property type="project" value="TreeGrafter"/>
</dbReference>
<dbReference type="GO" id="GO:0002376">
    <property type="term" value="P:immune system process"/>
    <property type="evidence" value="ECO:0007669"/>
    <property type="project" value="UniProtKB-KW"/>
</dbReference>
<evidence type="ECO:0000313" key="4">
    <source>
        <dbReference type="Ensembl" id="ENSSFAP00005025691.1"/>
    </source>
</evidence>
<dbReference type="PANTHER" id="PTHR23268">
    <property type="entry name" value="T-CELL RECEPTOR BETA CHAIN"/>
    <property type="match status" value="1"/>
</dbReference>
<feature type="domain" description="Ig-like" evidence="3">
    <location>
        <begin position="27"/>
        <end position="131"/>
    </location>
</feature>
<dbReference type="GO" id="GO:0005886">
    <property type="term" value="C:plasma membrane"/>
    <property type="evidence" value="ECO:0007669"/>
    <property type="project" value="TreeGrafter"/>
</dbReference>
<dbReference type="SUPFAM" id="SSF48726">
    <property type="entry name" value="Immunoglobulin"/>
    <property type="match status" value="1"/>
</dbReference>
<proteinExistence type="predicted"/>
<sequence>MSLKIHTETVLSEKLFCHLSNFACFFPPVDQVHQNPRHIYSQTGQTATITCRHELQDYTWIFWYKQPSGSSHMELLGYMNVNNGLMEDGVTAKLSGGAMKGQTCTFTAEKLQLSSTAVYFCAASRHSATFPCSSIQKPA</sequence>
<dbReference type="InterPro" id="IPR007110">
    <property type="entry name" value="Ig-like_dom"/>
</dbReference>
<keyword evidence="1" id="KW-0732">Signal</keyword>
<name>A0A672H989_SALFA</name>
<keyword evidence="5" id="KW-1185">Reference proteome</keyword>
<dbReference type="InterPro" id="IPR013106">
    <property type="entry name" value="Ig_V-set"/>
</dbReference>
<organism evidence="4 5">
    <name type="scientific">Salarias fasciatus</name>
    <name type="common">Jewelled blenny</name>
    <name type="synonym">Blennius fasciatus</name>
    <dbReference type="NCBI Taxonomy" id="181472"/>
    <lineage>
        <taxon>Eukaryota</taxon>
        <taxon>Metazoa</taxon>
        <taxon>Chordata</taxon>
        <taxon>Craniata</taxon>
        <taxon>Vertebrata</taxon>
        <taxon>Euteleostomi</taxon>
        <taxon>Actinopterygii</taxon>
        <taxon>Neopterygii</taxon>
        <taxon>Teleostei</taxon>
        <taxon>Neoteleostei</taxon>
        <taxon>Acanthomorphata</taxon>
        <taxon>Ovalentaria</taxon>
        <taxon>Blenniimorphae</taxon>
        <taxon>Blenniiformes</taxon>
        <taxon>Blennioidei</taxon>
        <taxon>Blenniidae</taxon>
        <taxon>Salariinae</taxon>
        <taxon>Salarias</taxon>
    </lineage>
</organism>
<dbReference type="Ensembl" id="ENSSFAT00005026710.1">
    <property type="protein sequence ID" value="ENSSFAP00005025691.1"/>
    <property type="gene ID" value="ENSSFAG00005013211.1"/>
</dbReference>
<dbReference type="Gene3D" id="2.60.40.10">
    <property type="entry name" value="Immunoglobulins"/>
    <property type="match status" value="1"/>
</dbReference>
<dbReference type="Pfam" id="PF07686">
    <property type="entry name" value="V-set"/>
    <property type="match status" value="1"/>
</dbReference>
<dbReference type="Proteomes" id="UP000472267">
    <property type="component" value="Chromosome 19"/>
</dbReference>
<dbReference type="PROSITE" id="PS50835">
    <property type="entry name" value="IG_LIKE"/>
    <property type="match status" value="1"/>
</dbReference>
<evidence type="ECO:0000256" key="1">
    <source>
        <dbReference type="ARBA" id="ARBA00022729"/>
    </source>
</evidence>
<dbReference type="InterPro" id="IPR050413">
    <property type="entry name" value="TCR_beta_variable"/>
</dbReference>
<dbReference type="InterPro" id="IPR013783">
    <property type="entry name" value="Ig-like_fold"/>
</dbReference>
<protein>
    <recommendedName>
        <fullName evidence="3">Ig-like domain-containing protein</fullName>
    </recommendedName>
</protein>
<accession>A0A672H989</accession>
<dbReference type="PANTHER" id="PTHR23268:SF102">
    <property type="entry name" value="IMMUNOGLOBULIN V-SET DOMAIN-CONTAINING PROTEIN"/>
    <property type="match status" value="1"/>
</dbReference>